<evidence type="ECO:0000313" key="4">
    <source>
        <dbReference type="EMBL" id="EAR15563.1"/>
    </source>
</evidence>
<name>A4CL14_ROBBH</name>
<dbReference type="GO" id="GO:0006633">
    <property type="term" value="P:fatty acid biosynthetic process"/>
    <property type="evidence" value="ECO:0007669"/>
    <property type="project" value="InterPro"/>
</dbReference>
<keyword evidence="2" id="KW-0378">Hydrolase</keyword>
<dbReference type="InterPro" id="IPR007431">
    <property type="entry name" value="ACP_PD"/>
</dbReference>
<evidence type="ECO:0000256" key="2">
    <source>
        <dbReference type="ARBA" id="ARBA00022801"/>
    </source>
</evidence>
<dbReference type="RefSeq" id="WP_015754879.1">
    <property type="nucleotide sequence ID" value="NC_013222.1"/>
</dbReference>
<dbReference type="EMBL" id="CP001712">
    <property type="protein sequence ID" value="EAR15563.1"/>
    <property type="molecule type" value="Genomic_DNA"/>
</dbReference>
<evidence type="ECO:0000256" key="3">
    <source>
        <dbReference type="ARBA" id="ARBA00023098"/>
    </source>
</evidence>
<dbReference type="GO" id="GO:0008770">
    <property type="term" value="F:[acyl-carrier-protein] phosphodiesterase activity"/>
    <property type="evidence" value="ECO:0007669"/>
    <property type="project" value="InterPro"/>
</dbReference>
<dbReference type="PIRSF" id="PIRSF011489">
    <property type="entry name" value="DUF479"/>
    <property type="match status" value="1"/>
</dbReference>
<dbReference type="STRING" id="313596.RB2501_14584"/>
<keyword evidence="3" id="KW-0443">Lipid metabolism</keyword>
<accession>A4CL14</accession>
<dbReference type="eggNOG" id="COG3124">
    <property type="taxonomic scope" value="Bacteria"/>
</dbReference>
<dbReference type="PANTHER" id="PTHR38764">
    <property type="entry name" value="ACYL CARRIER PROTEIN PHOSPHODIESTERASE"/>
    <property type="match status" value="1"/>
</dbReference>
<reference evidence="4 5" key="1">
    <citation type="journal article" date="2009" name="J. Bacteriol.">
        <title>Complete genome sequence of Robiginitalea biformata HTCC2501.</title>
        <authorList>
            <person name="Oh H.M."/>
            <person name="Giovannoni S.J."/>
            <person name="Lee K."/>
            <person name="Ferriera S."/>
            <person name="Johnson J."/>
            <person name="Cho J.C."/>
        </authorList>
    </citation>
    <scope>NUCLEOTIDE SEQUENCE [LARGE SCALE GENOMIC DNA]</scope>
    <source>
        <strain evidence="5">ATCC BAA-864 / HTCC2501 / KCTC 12146</strain>
    </source>
</reference>
<evidence type="ECO:0000313" key="5">
    <source>
        <dbReference type="Proteomes" id="UP000009049"/>
    </source>
</evidence>
<protein>
    <recommendedName>
        <fullName evidence="6">Acyl carrier protein phosphodiesterase</fullName>
    </recommendedName>
</protein>
<keyword evidence="5" id="KW-1185">Reference proteome</keyword>
<sequence length="194" mass="23060">MNYLAHIYLSFGDDELALGNFIADSIRGRKYKDYPERVGQGILLHRAIDTFTDAHPTTRRSSKRLHKRYSHYSRVIVDIYYDHFLARDWERYSDTPLTEFADNFYALLEENFDWLPVNIQRLYPYMVADNWLVNYASMEGIARVLQGMNRRTNNKSGMDQAIDDLGWHYEAFREEFHSFFGELIIFSRNKIASF</sequence>
<proteinExistence type="predicted"/>
<dbReference type="PANTHER" id="PTHR38764:SF1">
    <property type="entry name" value="ACYL CARRIER PROTEIN PHOSPHODIESTERASE"/>
    <property type="match status" value="1"/>
</dbReference>
<organism evidence="4 5">
    <name type="scientific">Robiginitalea biformata (strain ATCC BAA-864 / DSM 15991 / KCTC 12146 / HTCC2501)</name>
    <dbReference type="NCBI Taxonomy" id="313596"/>
    <lineage>
        <taxon>Bacteria</taxon>
        <taxon>Pseudomonadati</taxon>
        <taxon>Bacteroidota</taxon>
        <taxon>Flavobacteriia</taxon>
        <taxon>Flavobacteriales</taxon>
        <taxon>Flavobacteriaceae</taxon>
        <taxon>Robiginitalea</taxon>
    </lineage>
</organism>
<dbReference type="OrthoDB" id="8442777at2"/>
<keyword evidence="1" id="KW-0444">Lipid biosynthesis</keyword>
<evidence type="ECO:0008006" key="6">
    <source>
        <dbReference type="Google" id="ProtNLM"/>
    </source>
</evidence>
<dbReference type="AlphaFoldDB" id="A4CL14"/>
<evidence type="ECO:0000256" key="1">
    <source>
        <dbReference type="ARBA" id="ARBA00022516"/>
    </source>
</evidence>
<dbReference type="Pfam" id="PF04336">
    <property type="entry name" value="ACP_PD"/>
    <property type="match status" value="1"/>
</dbReference>
<dbReference type="Proteomes" id="UP000009049">
    <property type="component" value="Chromosome"/>
</dbReference>
<gene>
    <name evidence="4" type="ordered locus">RB2501_14584</name>
</gene>
<dbReference type="HOGENOM" id="CLU_099370_1_1_10"/>
<dbReference type="KEGG" id="rbi:RB2501_14584"/>